<keyword evidence="2" id="KW-1185">Reference proteome</keyword>
<dbReference type="RefSeq" id="XP_001586098.1">
    <property type="nucleotide sequence ID" value="XM_001586048.1"/>
</dbReference>
<evidence type="ECO:0000313" key="1">
    <source>
        <dbReference type="EMBL" id="EDN97819.1"/>
    </source>
</evidence>
<dbReference type="AlphaFoldDB" id="A7F4Z8"/>
<dbReference type="EMBL" id="CH476642">
    <property type="protein sequence ID" value="EDN97819.1"/>
    <property type="molecule type" value="Genomic_DNA"/>
</dbReference>
<name>A7F4Z8_SCLS1</name>
<evidence type="ECO:0000313" key="2">
    <source>
        <dbReference type="Proteomes" id="UP000001312"/>
    </source>
</evidence>
<reference evidence="2" key="1">
    <citation type="journal article" date="2011" name="PLoS Genet.">
        <title>Genomic analysis of the necrotrophic fungal pathogens Sclerotinia sclerotiorum and Botrytis cinerea.</title>
        <authorList>
            <person name="Amselem J."/>
            <person name="Cuomo C.A."/>
            <person name="van Kan J.A."/>
            <person name="Viaud M."/>
            <person name="Benito E.P."/>
            <person name="Couloux A."/>
            <person name="Coutinho P.M."/>
            <person name="de Vries R.P."/>
            <person name="Dyer P.S."/>
            <person name="Fillinger S."/>
            <person name="Fournier E."/>
            <person name="Gout L."/>
            <person name="Hahn M."/>
            <person name="Kohn L."/>
            <person name="Lapalu N."/>
            <person name="Plummer K.M."/>
            <person name="Pradier J.M."/>
            <person name="Quevillon E."/>
            <person name="Sharon A."/>
            <person name="Simon A."/>
            <person name="ten Have A."/>
            <person name="Tudzynski B."/>
            <person name="Tudzynski P."/>
            <person name="Wincker P."/>
            <person name="Andrew M."/>
            <person name="Anthouard V."/>
            <person name="Beever R.E."/>
            <person name="Beffa R."/>
            <person name="Benoit I."/>
            <person name="Bouzid O."/>
            <person name="Brault B."/>
            <person name="Chen Z."/>
            <person name="Choquer M."/>
            <person name="Collemare J."/>
            <person name="Cotton P."/>
            <person name="Danchin E.G."/>
            <person name="Da Silva C."/>
            <person name="Gautier A."/>
            <person name="Giraud C."/>
            <person name="Giraud T."/>
            <person name="Gonzalez C."/>
            <person name="Grossetete S."/>
            <person name="Guldener U."/>
            <person name="Henrissat B."/>
            <person name="Howlett B.J."/>
            <person name="Kodira C."/>
            <person name="Kretschmer M."/>
            <person name="Lappartient A."/>
            <person name="Leroch M."/>
            <person name="Levis C."/>
            <person name="Mauceli E."/>
            <person name="Neuveglise C."/>
            <person name="Oeser B."/>
            <person name="Pearson M."/>
            <person name="Poulain J."/>
            <person name="Poussereau N."/>
            <person name="Quesneville H."/>
            <person name="Rascle C."/>
            <person name="Schumacher J."/>
            <person name="Segurens B."/>
            <person name="Sexton A."/>
            <person name="Silva E."/>
            <person name="Sirven C."/>
            <person name="Soanes D.M."/>
            <person name="Talbot N.J."/>
            <person name="Templeton M."/>
            <person name="Yandava C."/>
            <person name="Yarden O."/>
            <person name="Zeng Q."/>
            <person name="Rollins J.A."/>
            <person name="Lebrun M.H."/>
            <person name="Dickman M."/>
        </authorList>
    </citation>
    <scope>NUCLEOTIDE SEQUENCE [LARGE SCALE GENOMIC DNA]</scope>
    <source>
        <strain evidence="2">ATCC 18683 / 1980 / Ss-1</strain>
    </source>
</reference>
<dbReference type="Proteomes" id="UP000001312">
    <property type="component" value="Unassembled WGS sequence"/>
</dbReference>
<dbReference type="GeneID" id="5482183"/>
<organism evidence="1 2">
    <name type="scientific">Sclerotinia sclerotiorum (strain ATCC 18683 / 1980 / Ss-1)</name>
    <name type="common">White mold</name>
    <name type="synonym">Whetzelinia sclerotiorum</name>
    <dbReference type="NCBI Taxonomy" id="665079"/>
    <lineage>
        <taxon>Eukaryota</taxon>
        <taxon>Fungi</taxon>
        <taxon>Dikarya</taxon>
        <taxon>Ascomycota</taxon>
        <taxon>Pezizomycotina</taxon>
        <taxon>Leotiomycetes</taxon>
        <taxon>Helotiales</taxon>
        <taxon>Sclerotiniaceae</taxon>
        <taxon>Sclerotinia</taxon>
    </lineage>
</organism>
<dbReference type="KEGG" id="ssl:SS1G_12673"/>
<proteinExistence type="predicted"/>
<sequence>MCMALFDYWWNQRNGFHAIWSLDDFTSGRILVKAERYNIIDGPESGRLAI</sequence>
<gene>
    <name evidence="1" type="ORF">SS1G_12673</name>
</gene>
<accession>A7F4Z8</accession>
<dbReference type="InParanoid" id="A7F4Z8"/>
<protein>
    <submittedName>
        <fullName evidence="1">Uncharacterized protein</fullName>
    </submittedName>
</protein>